<evidence type="ECO:0000313" key="1">
    <source>
        <dbReference type="EMBL" id="OAT04356.1"/>
    </source>
</evidence>
<protein>
    <recommendedName>
        <fullName evidence="3">Protein kinase domain-containing protein</fullName>
    </recommendedName>
</protein>
<proteinExistence type="predicted"/>
<dbReference type="AlphaFoldDB" id="A0A179U8N4"/>
<name>A0A179U8N4_BLAGS</name>
<dbReference type="VEuPathDB" id="FungiDB:BDBG_00924"/>
<reference evidence="2" key="1">
    <citation type="journal article" date="2015" name="PLoS Genet.">
        <title>The dynamic genome and transcriptome of the human fungal pathogen Blastomyces and close relative Emmonsia.</title>
        <authorList>
            <person name="Munoz J.F."/>
            <person name="Gauthier G.M."/>
            <person name="Desjardins C.A."/>
            <person name="Gallo J.E."/>
            <person name="Holder J."/>
            <person name="Sullivan T.D."/>
            <person name="Marty A.J."/>
            <person name="Carmen J.C."/>
            <person name="Chen Z."/>
            <person name="Ding L."/>
            <person name="Gujja S."/>
            <person name="Magrini V."/>
            <person name="Misas E."/>
            <person name="Mitreva M."/>
            <person name="Priest M."/>
            <person name="Saif S."/>
            <person name="Whiston E.A."/>
            <person name="Young S."/>
            <person name="Zeng Q."/>
            <person name="Goldman W.E."/>
            <person name="Mardis E.R."/>
            <person name="Taylor J.W."/>
            <person name="McEwen J.G."/>
            <person name="Clay O.K."/>
            <person name="Klein B.S."/>
            <person name="Cuomo C.A."/>
        </authorList>
    </citation>
    <scope>NUCLEOTIDE SEQUENCE [LARGE SCALE GENOMIC DNA]</scope>
    <source>
        <strain evidence="2">SLH14081</strain>
    </source>
</reference>
<sequence length="71" mass="7809">MSDPPTSPLEMRQRNDIWAYGQLLSAMVGLNNHYREKKLMKSVAAAATTKDPELRPGLPCIISKLNVLNGG</sequence>
<keyword evidence="2" id="KW-1185">Reference proteome</keyword>
<dbReference type="RefSeq" id="XP_031576134.1">
    <property type="nucleotide sequence ID" value="XM_031720113.1"/>
</dbReference>
<organism evidence="1 2">
    <name type="scientific">Blastomyces gilchristii (strain SLH14081)</name>
    <name type="common">Blastomyces dermatitidis</name>
    <dbReference type="NCBI Taxonomy" id="559298"/>
    <lineage>
        <taxon>Eukaryota</taxon>
        <taxon>Fungi</taxon>
        <taxon>Dikarya</taxon>
        <taxon>Ascomycota</taxon>
        <taxon>Pezizomycotina</taxon>
        <taxon>Eurotiomycetes</taxon>
        <taxon>Eurotiomycetidae</taxon>
        <taxon>Onygenales</taxon>
        <taxon>Ajellomycetaceae</taxon>
        <taxon>Blastomyces</taxon>
    </lineage>
</organism>
<dbReference type="OrthoDB" id="4062651at2759"/>
<dbReference type="EMBL" id="GG657449">
    <property type="protein sequence ID" value="OAT04356.1"/>
    <property type="molecule type" value="Genomic_DNA"/>
</dbReference>
<accession>A0A179U8N4</accession>
<evidence type="ECO:0008006" key="3">
    <source>
        <dbReference type="Google" id="ProtNLM"/>
    </source>
</evidence>
<gene>
    <name evidence="1" type="ORF">BDBG_00924</name>
</gene>
<dbReference type="KEGG" id="bgh:BDBG_00924"/>
<dbReference type="Proteomes" id="UP000002038">
    <property type="component" value="Unassembled WGS sequence"/>
</dbReference>
<evidence type="ECO:0000313" key="2">
    <source>
        <dbReference type="Proteomes" id="UP000002038"/>
    </source>
</evidence>
<dbReference type="GeneID" id="8507086"/>